<organism evidence="2 3">
    <name type="scientific">Agaricus bisporus var. burnettii</name>
    <dbReference type="NCBI Taxonomy" id="192524"/>
    <lineage>
        <taxon>Eukaryota</taxon>
        <taxon>Fungi</taxon>
        <taxon>Dikarya</taxon>
        <taxon>Basidiomycota</taxon>
        <taxon>Agaricomycotina</taxon>
        <taxon>Agaricomycetes</taxon>
        <taxon>Agaricomycetidae</taxon>
        <taxon>Agaricales</taxon>
        <taxon>Agaricineae</taxon>
        <taxon>Agaricaceae</taxon>
        <taxon>Agaricus</taxon>
    </lineage>
</organism>
<feature type="signal peptide" evidence="1">
    <location>
        <begin position="1"/>
        <end position="19"/>
    </location>
</feature>
<sequence>MRFAALLAAAVAATTSVGAVPAHQPVESRDFSFSLNLGDLFDGFDLSNNNHYGAPIPPWVFGSKPGWYYGPHPGDHPHLPCLGGLICRILDLIPFFIHCPHNYPHPPTDPTDPPPADGYTNTFHNISAAVQADDYMTFGLVETVAACKAMCDSVDGCGFANSYHDVNGKDGSPLLTCALFRGCHGPEDADNEGGQSQPDGSINFIAESDGWCKQ</sequence>
<evidence type="ECO:0000313" key="3">
    <source>
        <dbReference type="Proteomes" id="UP000629468"/>
    </source>
</evidence>
<feature type="chain" id="PRO_5034334440" description="Apple domain-containing protein" evidence="1">
    <location>
        <begin position="20"/>
        <end position="214"/>
    </location>
</feature>
<dbReference type="OMA" id="WSRIAPW"/>
<name>A0A8H7EZ83_AGABI</name>
<evidence type="ECO:0000313" key="2">
    <source>
        <dbReference type="EMBL" id="KAF7768396.1"/>
    </source>
</evidence>
<accession>A0A8H7EZ83</accession>
<dbReference type="EMBL" id="JABXXO010000010">
    <property type="protein sequence ID" value="KAF7768396.1"/>
    <property type="molecule type" value="Genomic_DNA"/>
</dbReference>
<dbReference type="AlphaFoldDB" id="A0A8H7EZ83"/>
<gene>
    <name evidence="2" type="ORF">Agabi119p4_7639</name>
</gene>
<proteinExistence type="predicted"/>
<evidence type="ECO:0000256" key="1">
    <source>
        <dbReference type="SAM" id="SignalP"/>
    </source>
</evidence>
<evidence type="ECO:0008006" key="4">
    <source>
        <dbReference type="Google" id="ProtNLM"/>
    </source>
</evidence>
<dbReference type="Proteomes" id="UP000629468">
    <property type="component" value="Unassembled WGS sequence"/>
</dbReference>
<comment type="caution">
    <text evidence="2">The sequence shown here is derived from an EMBL/GenBank/DDBJ whole genome shotgun (WGS) entry which is preliminary data.</text>
</comment>
<protein>
    <recommendedName>
        <fullName evidence="4">Apple domain-containing protein</fullName>
    </recommendedName>
</protein>
<keyword evidence="1" id="KW-0732">Signal</keyword>
<reference evidence="2 3" key="1">
    <citation type="journal article" name="Sci. Rep.">
        <title>Telomere-to-telomere assembled and centromere annotated genomes of the two main subspecies of the button mushroom Agaricus bisporus reveal especially polymorphic chromosome ends.</title>
        <authorList>
            <person name="Sonnenberg A.S.M."/>
            <person name="Sedaghat-Telgerd N."/>
            <person name="Lavrijssen B."/>
            <person name="Ohm R.A."/>
            <person name="Hendrickx P.M."/>
            <person name="Scholtmeijer K."/>
            <person name="Baars J.J.P."/>
            <person name="van Peer A."/>
        </authorList>
    </citation>
    <scope>NUCLEOTIDE SEQUENCE [LARGE SCALE GENOMIC DNA]</scope>
    <source>
        <strain evidence="2 3">H119_p4</strain>
    </source>
</reference>